<evidence type="ECO:0000256" key="1">
    <source>
        <dbReference type="SAM" id="Phobius"/>
    </source>
</evidence>
<keyword evidence="1" id="KW-0472">Membrane</keyword>
<name>A0A2D3USC4_9PEZI</name>
<evidence type="ECO:0000313" key="2">
    <source>
        <dbReference type="EMBL" id="CZT17668.1"/>
    </source>
</evidence>
<protein>
    <submittedName>
        <fullName evidence="2">Uncharacterized protein</fullName>
    </submittedName>
</protein>
<dbReference type="EMBL" id="FJUY01000004">
    <property type="protein sequence ID" value="CZT17668.1"/>
    <property type="molecule type" value="Genomic_DNA"/>
</dbReference>
<accession>A0A2D3USC4</accession>
<evidence type="ECO:0000313" key="3">
    <source>
        <dbReference type="Proteomes" id="UP000225277"/>
    </source>
</evidence>
<keyword evidence="1" id="KW-0812">Transmembrane</keyword>
<dbReference type="AlphaFoldDB" id="A0A2D3USC4"/>
<dbReference type="RefSeq" id="XP_023624559.1">
    <property type="nucleotide sequence ID" value="XM_023768791.1"/>
</dbReference>
<gene>
    <name evidence="2" type="ORF">RCC_03505</name>
</gene>
<organism evidence="2 3">
    <name type="scientific">Ramularia collo-cygni</name>
    <dbReference type="NCBI Taxonomy" id="112498"/>
    <lineage>
        <taxon>Eukaryota</taxon>
        <taxon>Fungi</taxon>
        <taxon>Dikarya</taxon>
        <taxon>Ascomycota</taxon>
        <taxon>Pezizomycotina</taxon>
        <taxon>Dothideomycetes</taxon>
        <taxon>Dothideomycetidae</taxon>
        <taxon>Mycosphaerellales</taxon>
        <taxon>Mycosphaerellaceae</taxon>
        <taxon>Ramularia</taxon>
    </lineage>
</organism>
<dbReference type="GeneID" id="35598706"/>
<reference evidence="2 3" key="1">
    <citation type="submission" date="2016-03" db="EMBL/GenBank/DDBJ databases">
        <authorList>
            <person name="Ploux O."/>
        </authorList>
    </citation>
    <scope>NUCLEOTIDE SEQUENCE [LARGE SCALE GENOMIC DNA]</scope>
    <source>
        <strain evidence="2 3">URUG2</strain>
    </source>
</reference>
<keyword evidence="3" id="KW-1185">Reference proteome</keyword>
<dbReference type="Proteomes" id="UP000225277">
    <property type="component" value="Unassembled WGS sequence"/>
</dbReference>
<dbReference type="STRING" id="112498.A0A2D3USC4"/>
<feature type="transmembrane region" description="Helical" evidence="1">
    <location>
        <begin position="83"/>
        <end position="103"/>
    </location>
</feature>
<dbReference type="OrthoDB" id="9976870at2759"/>
<keyword evidence="1" id="KW-1133">Transmembrane helix</keyword>
<proteinExistence type="predicted"/>
<sequence>MATLGPNRYHRFENASETEDLKINIQLDPEDYENEARFFRNFFGYLSDCKQAKTPPSIFQLFVFLHSADTPLAVPMPFGLEGVGIWVSWLLMIAVAFIGRYVLGYQSNYPEYYSPGNKTK</sequence>